<evidence type="ECO:0000313" key="2">
    <source>
        <dbReference type="EMBL" id="KAJ6638213.1"/>
    </source>
</evidence>
<dbReference type="AlphaFoldDB" id="A0A9Q0MUH3"/>
<reference evidence="2" key="1">
    <citation type="submission" date="2022-07" db="EMBL/GenBank/DDBJ databases">
        <authorList>
            <person name="Trinca V."/>
            <person name="Uliana J.V.C."/>
            <person name="Torres T.T."/>
            <person name="Ward R.J."/>
            <person name="Monesi N."/>
        </authorList>
    </citation>
    <scope>NUCLEOTIDE SEQUENCE</scope>
    <source>
        <strain evidence="2">HSMRA1968</strain>
        <tissue evidence="2">Whole embryos</tissue>
    </source>
</reference>
<sequence>MLQLMKGFFYVYTEIVEVVLKRKICTNSKLKMLGKSEMLNKSWRMHSKVLREVEMEENTSVNDESYGNETFSSSSSTDRVLSGPPSEYDEQNRIFHLNFIRRFVKEDSPLPKKYKNGTRASLSFTNDQMREIERSNRILLTAIFRHI</sequence>
<dbReference type="EMBL" id="WJQU01000003">
    <property type="protein sequence ID" value="KAJ6638213.1"/>
    <property type="molecule type" value="Genomic_DNA"/>
</dbReference>
<evidence type="ECO:0000313" key="3">
    <source>
        <dbReference type="Proteomes" id="UP001151699"/>
    </source>
</evidence>
<proteinExistence type="predicted"/>
<keyword evidence="3" id="KW-1185">Reference proteome</keyword>
<protein>
    <submittedName>
        <fullName evidence="2">Uncharacterized protein</fullName>
    </submittedName>
</protein>
<feature type="region of interest" description="Disordered" evidence="1">
    <location>
        <begin position="57"/>
        <end position="87"/>
    </location>
</feature>
<accession>A0A9Q0MUH3</accession>
<dbReference type="OrthoDB" id="515313at2759"/>
<organism evidence="2 3">
    <name type="scientific">Pseudolycoriella hygida</name>
    <dbReference type="NCBI Taxonomy" id="35572"/>
    <lineage>
        <taxon>Eukaryota</taxon>
        <taxon>Metazoa</taxon>
        <taxon>Ecdysozoa</taxon>
        <taxon>Arthropoda</taxon>
        <taxon>Hexapoda</taxon>
        <taxon>Insecta</taxon>
        <taxon>Pterygota</taxon>
        <taxon>Neoptera</taxon>
        <taxon>Endopterygota</taxon>
        <taxon>Diptera</taxon>
        <taxon>Nematocera</taxon>
        <taxon>Sciaroidea</taxon>
        <taxon>Sciaridae</taxon>
        <taxon>Pseudolycoriella</taxon>
    </lineage>
</organism>
<gene>
    <name evidence="2" type="ORF">Bhyg_10946</name>
</gene>
<comment type="caution">
    <text evidence="2">The sequence shown here is derived from an EMBL/GenBank/DDBJ whole genome shotgun (WGS) entry which is preliminary data.</text>
</comment>
<name>A0A9Q0MUH3_9DIPT</name>
<feature type="compositionally biased region" description="Polar residues" evidence="1">
    <location>
        <begin position="58"/>
        <end position="79"/>
    </location>
</feature>
<evidence type="ECO:0000256" key="1">
    <source>
        <dbReference type="SAM" id="MobiDB-lite"/>
    </source>
</evidence>
<dbReference type="Proteomes" id="UP001151699">
    <property type="component" value="Chromosome X"/>
</dbReference>